<keyword evidence="1" id="KW-0472">Membrane</keyword>
<evidence type="ECO:0000256" key="1">
    <source>
        <dbReference type="SAM" id="Phobius"/>
    </source>
</evidence>
<dbReference type="AlphaFoldDB" id="A0A7W5H5D4"/>
<keyword evidence="1" id="KW-1133">Transmembrane helix</keyword>
<sequence>MKLRLALNRPDCLIASQFRFLALPRNMLLLAFGVVIRVFFLLTDTHRRLLASLISFVLAQQSR</sequence>
<evidence type="ECO:0000313" key="2">
    <source>
        <dbReference type="EMBL" id="MBB3207352.1"/>
    </source>
</evidence>
<accession>A0A7W5H5D4</accession>
<gene>
    <name evidence="2" type="ORF">FHS27_003173</name>
</gene>
<keyword evidence="1" id="KW-0812">Transmembrane</keyword>
<reference evidence="2 3" key="1">
    <citation type="submission" date="2020-08" db="EMBL/GenBank/DDBJ databases">
        <title>Genomic Encyclopedia of Type Strains, Phase III (KMG-III): the genomes of soil and plant-associated and newly described type strains.</title>
        <authorList>
            <person name="Whitman W."/>
        </authorList>
    </citation>
    <scope>NUCLEOTIDE SEQUENCE [LARGE SCALE GENOMIC DNA]</scope>
    <source>
        <strain evidence="2 3">CECT 8075</strain>
    </source>
</reference>
<feature type="transmembrane region" description="Helical" evidence="1">
    <location>
        <begin position="20"/>
        <end position="42"/>
    </location>
</feature>
<comment type="caution">
    <text evidence="2">The sequence shown here is derived from an EMBL/GenBank/DDBJ whole genome shotgun (WGS) entry which is preliminary data.</text>
</comment>
<name>A0A7W5H5D4_9BACT</name>
<dbReference type="EMBL" id="JACHXU010000010">
    <property type="protein sequence ID" value="MBB3207352.1"/>
    <property type="molecule type" value="Genomic_DNA"/>
</dbReference>
<proteinExistence type="predicted"/>
<dbReference type="Proteomes" id="UP000536179">
    <property type="component" value="Unassembled WGS sequence"/>
</dbReference>
<protein>
    <submittedName>
        <fullName evidence="2">Uncharacterized protein</fullName>
    </submittedName>
</protein>
<organism evidence="2 3">
    <name type="scientific">Aporhodopirellula rubra</name>
    <dbReference type="NCBI Taxonomy" id="980271"/>
    <lineage>
        <taxon>Bacteria</taxon>
        <taxon>Pseudomonadati</taxon>
        <taxon>Planctomycetota</taxon>
        <taxon>Planctomycetia</taxon>
        <taxon>Pirellulales</taxon>
        <taxon>Pirellulaceae</taxon>
        <taxon>Aporhodopirellula</taxon>
    </lineage>
</organism>
<evidence type="ECO:0000313" key="3">
    <source>
        <dbReference type="Proteomes" id="UP000536179"/>
    </source>
</evidence>
<keyword evidence="3" id="KW-1185">Reference proteome</keyword>